<dbReference type="PRINTS" id="PR00111">
    <property type="entry name" value="ABHYDROLASE"/>
</dbReference>
<dbReference type="GO" id="GO:0003824">
    <property type="term" value="F:catalytic activity"/>
    <property type="evidence" value="ECO:0007669"/>
    <property type="project" value="UniProtKB-ARBA"/>
</dbReference>
<dbReference type="Pfam" id="PF00561">
    <property type="entry name" value="Abhydrolase_1"/>
    <property type="match status" value="1"/>
</dbReference>
<dbReference type="InterPro" id="IPR000073">
    <property type="entry name" value="AB_hydrolase_1"/>
</dbReference>
<evidence type="ECO:0000313" key="3">
    <source>
        <dbReference type="Proteomes" id="UP000320239"/>
    </source>
</evidence>
<evidence type="ECO:0000259" key="1">
    <source>
        <dbReference type="Pfam" id="PF00561"/>
    </source>
</evidence>
<dbReference type="AlphaFoldDB" id="A0A561VMJ5"/>
<sequence>MTRTLQVGGVTIAYRTAGDPGATPMVLLHGLGDSSADWHSVLPGLAATHHVYALDLRGHGDSSHPGSYSLPLMRDDVLGLLDAAGIHRCVLVGHSMGAMVAALLAQTAPHRVTHLVLEDAGVPRPGMLTRPPLPAPAEPTAFDFAAVNAIRAQLNDPDPAWFQALDRITAPTLIISGARSPLPRHLLTDSAARIPHATLVSVTAGHHVHTEQPAAFLTEIGRFLDRHPTGD</sequence>
<dbReference type="PANTHER" id="PTHR43798">
    <property type="entry name" value="MONOACYLGLYCEROL LIPASE"/>
    <property type="match status" value="1"/>
</dbReference>
<dbReference type="Gene3D" id="3.40.50.1820">
    <property type="entry name" value="alpha/beta hydrolase"/>
    <property type="match status" value="1"/>
</dbReference>
<dbReference type="PANTHER" id="PTHR43798:SF33">
    <property type="entry name" value="HYDROLASE, PUTATIVE (AFU_ORTHOLOGUE AFUA_2G14860)-RELATED"/>
    <property type="match status" value="1"/>
</dbReference>
<proteinExistence type="predicted"/>
<evidence type="ECO:0000313" key="2">
    <source>
        <dbReference type="EMBL" id="TWG12835.1"/>
    </source>
</evidence>
<reference evidence="2 3" key="1">
    <citation type="submission" date="2019-06" db="EMBL/GenBank/DDBJ databases">
        <title>Sequencing the genomes of 1000 actinobacteria strains.</title>
        <authorList>
            <person name="Klenk H.-P."/>
        </authorList>
    </citation>
    <scope>NUCLEOTIDE SEQUENCE [LARGE SCALE GENOMIC DNA]</scope>
    <source>
        <strain evidence="2 3">DSM 43866</strain>
    </source>
</reference>
<dbReference type="SUPFAM" id="SSF53474">
    <property type="entry name" value="alpha/beta-Hydrolases"/>
    <property type="match status" value="1"/>
</dbReference>
<comment type="caution">
    <text evidence="2">The sequence shown here is derived from an EMBL/GenBank/DDBJ whole genome shotgun (WGS) entry which is preliminary data.</text>
</comment>
<dbReference type="InterPro" id="IPR029058">
    <property type="entry name" value="AB_hydrolase_fold"/>
</dbReference>
<dbReference type="InterPro" id="IPR050266">
    <property type="entry name" value="AB_hydrolase_sf"/>
</dbReference>
<gene>
    <name evidence="2" type="ORF">FHX34_105703</name>
</gene>
<organism evidence="2 3">
    <name type="scientific">Actinoplanes teichomyceticus</name>
    <dbReference type="NCBI Taxonomy" id="1867"/>
    <lineage>
        <taxon>Bacteria</taxon>
        <taxon>Bacillati</taxon>
        <taxon>Actinomycetota</taxon>
        <taxon>Actinomycetes</taxon>
        <taxon>Micromonosporales</taxon>
        <taxon>Micromonosporaceae</taxon>
        <taxon>Actinoplanes</taxon>
    </lineage>
</organism>
<accession>A0A561VMJ5</accession>
<dbReference type="Proteomes" id="UP000320239">
    <property type="component" value="Unassembled WGS sequence"/>
</dbReference>
<keyword evidence="3" id="KW-1185">Reference proteome</keyword>
<dbReference type="GO" id="GO:0016020">
    <property type="term" value="C:membrane"/>
    <property type="evidence" value="ECO:0007669"/>
    <property type="project" value="TreeGrafter"/>
</dbReference>
<name>A0A561VMJ5_ACTTI</name>
<dbReference type="EMBL" id="VIWY01000005">
    <property type="protein sequence ID" value="TWG12835.1"/>
    <property type="molecule type" value="Genomic_DNA"/>
</dbReference>
<feature type="domain" description="AB hydrolase-1" evidence="1">
    <location>
        <begin position="24"/>
        <end position="127"/>
    </location>
</feature>
<protein>
    <submittedName>
        <fullName evidence="2">Pimeloyl-ACP methyl ester carboxylesterase</fullName>
    </submittedName>
</protein>